<organism evidence="3 4">
    <name type="scientific">Ditylenchus dipsaci</name>
    <dbReference type="NCBI Taxonomy" id="166011"/>
    <lineage>
        <taxon>Eukaryota</taxon>
        <taxon>Metazoa</taxon>
        <taxon>Ecdysozoa</taxon>
        <taxon>Nematoda</taxon>
        <taxon>Chromadorea</taxon>
        <taxon>Rhabditida</taxon>
        <taxon>Tylenchina</taxon>
        <taxon>Tylenchomorpha</taxon>
        <taxon>Sphaerularioidea</taxon>
        <taxon>Anguinidae</taxon>
        <taxon>Anguininae</taxon>
        <taxon>Ditylenchus</taxon>
    </lineage>
</organism>
<dbReference type="Pfam" id="PF10321">
    <property type="entry name" value="7TM_GPCR_Srt"/>
    <property type="match status" value="1"/>
</dbReference>
<feature type="transmembrane region" description="Helical" evidence="2">
    <location>
        <begin position="173"/>
        <end position="196"/>
    </location>
</feature>
<keyword evidence="3" id="KW-1185">Reference proteome</keyword>
<feature type="transmembrane region" description="Helical" evidence="2">
    <location>
        <begin position="143"/>
        <end position="167"/>
    </location>
</feature>
<evidence type="ECO:0000313" key="3">
    <source>
        <dbReference type="Proteomes" id="UP000887574"/>
    </source>
</evidence>
<sequence>MATGAIASLANASVLGFRNLCRHYTRFYRFLYHFCPRFGELLFSGGKTWVWVAVTAAYAVCFGFFELPVLFTGTYFAWQFNPHVEQAYKPEDSLVYMNNWSNVHNIAVVVALFSFYSFYAVSSVIKVSTLQSQAVKKNVNQKLIFLQVFIISLTNTIAGTCDILQNLYPFPRLLIIIGTYMWFFSHGIPPVIYLVFNKTIRDGIIRLAQFQSMADVELCIPLNLTCRQDVCEILPELFCFDTDAEDNVIYLKVKSFREMIKVGNIGHLSHEAEGLKIREIVLRNENLWNESPTQYEMEMMDQIYPEIYSTLLSDSEDDSASDSDEDDKEEDETPWAEQQSDDEGEFGPPITEEARDLPNSQGSVILGQISFRCLDENIKTEDEPEGNIEVLNRTATKFAVRIDESHRWRVFAYMNSSYQCTACFNFKISQLLGSKNILLPACQGWPMRVIKQWKQAPHTTWWMEGHNGSLFYSYEQQPWHPAVYNVFGSGVEGLSPGDGVRNMVADYEGSSNAIAYVILALQPDYYHHSSKILDGAPQQAVHFWEFGMTVAKNLIDSRAIFLPDARPENEQFVLELRNKEYSHECNPQNVYPTLADCEHTMSLAYKCTLDRLWNLDPEALDWHNIMND</sequence>
<dbReference type="PANTHER" id="PTHR23021">
    <property type="entry name" value="SERPENTINE RECEPTOR, CLASS T"/>
    <property type="match status" value="1"/>
</dbReference>
<feature type="transmembrane region" description="Helical" evidence="2">
    <location>
        <begin position="49"/>
        <end position="71"/>
    </location>
</feature>
<dbReference type="InterPro" id="IPR019425">
    <property type="entry name" value="7TM_GPCR_serpentine_rcpt_Srt"/>
</dbReference>
<dbReference type="Proteomes" id="UP000887574">
    <property type="component" value="Unplaced"/>
</dbReference>
<feature type="region of interest" description="Disordered" evidence="1">
    <location>
        <begin position="314"/>
        <end position="359"/>
    </location>
</feature>
<evidence type="ECO:0000256" key="1">
    <source>
        <dbReference type="SAM" id="MobiDB-lite"/>
    </source>
</evidence>
<dbReference type="SUPFAM" id="SSF81321">
    <property type="entry name" value="Family A G protein-coupled receptor-like"/>
    <property type="match status" value="1"/>
</dbReference>
<protein>
    <submittedName>
        <fullName evidence="4">Uncharacterized protein</fullName>
    </submittedName>
</protein>
<accession>A0A915EQ43</accession>
<keyword evidence="2" id="KW-0812">Transmembrane</keyword>
<dbReference type="Gene3D" id="1.20.1070.10">
    <property type="entry name" value="Rhodopsin 7-helix transmembrane proteins"/>
    <property type="match status" value="1"/>
</dbReference>
<dbReference type="WBParaSite" id="jg8193">
    <property type="protein sequence ID" value="jg8193"/>
    <property type="gene ID" value="jg8193"/>
</dbReference>
<evidence type="ECO:0000256" key="2">
    <source>
        <dbReference type="SAM" id="Phobius"/>
    </source>
</evidence>
<reference evidence="4" key="1">
    <citation type="submission" date="2022-11" db="UniProtKB">
        <authorList>
            <consortium name="WormBaseParasite"/>
        </authorList>
    </citation>
    <scope>IDENTIFICATION</scope>
</reference>
<name>A0A915EQ43_9BILA</name>
<evidence type="ECO:0000313" key="4">
    <source>
        <dbReference type="WBParaSite" id="jg8193"/>
    </source>
</evidence>
<feature type="transmembrane region" description="Helical" evidence="2">
    <location>
        <begin position="103"/>
        <end position="122"/>
    </location>
</feature>
<proteinExistence type="predicted"/>
<keyword evidence="2" id="KW-0472">Membrane</keyword>
<keyword evidence="2" id="KW-1133">Transmembrane helix</keyword>
<feature type="compositionally biased region" description="Acidic residues" evidence="1">
    <location>
        <begin position="314"/>
        <end position="345"/>
    </location>
</feature>
<dbReference type="AlphaFoldDB" id="A0A915EQ43"/>